<reference evidence="2 3" key="1">
    <citation type="journal article" date="2021" name="Genome Biol.">
        <title>AFLAP: assembly-free linkage analysis pipeline using k-mers from genome sequencing data.</title>
        <authorList>
            <person name="Fletcher K."/>
            <person name="Zhang L."/>
            <person name="Gil J."/>
            <person name="Han R."/>
            <person name="Cavanaugh K."/>
            <person name="Michelmore R."/>
        </authorList>
    </citation>
    <scope>NUCLEOTIDE SEQUENCE [LARGE SCALE GENOMIC DNA]</scope>
    <source>
        <strain evidence="2 3">SF5</strain>
    </source>
</reference>
<evidence type="ECO:0000256" key="1">
    <source>
        <dbReference type="SAM" id="MobiDB-lite"/>
    </source>
</evidence>
<accession>A0A976FGQ0</accession>
<dbReference type="OrthoDB" id="167202at2759"/>
<dbReference type="Proteomes" id="UP000294530">
    <property type="component" value="Unassembled WGS sequence"/>
</dbReference>
<dbReference type="KEGG" id="blac:94345476"/>
<feature type="compositionally biased region" description="Basic and acidic residues" evidence="1">
    <location>
        <begin position="278"/>
        <end position="302"/>
    </location>
</feature>
<feature type="region of interest" description="Disordered" evidence="1">
    <location>
        <begin position="268"/>
        <end position="319"/>
    </location>
</feature>
<protein>
    <submittedName>
        <fullName evidence="2">Uncharacterized protein</fullName>
    </submittedName>
</protein>
<dbReference type="AlphaFoldDB" id="A0A976FGQ0"/>
<organism evidence="2 3">
    <name type="scientific">Bremia lactucae</name>
    <name type="common">Lettuce downy mildew</name>
    <dbReference type="NCBI Taxonomy" id="4779"/>
    <lineage>
        <taxon>Eukaryota</taxon>
        <taxon>Sar</taxon>
        <taxon>Stramenopiles</taxon>
        <taxon>Oomycota</taxon>
        <taxon>Peronosporomycetes</taxon>
        <taxon>Peronosporales</taxon>
        <taxon>Peronosporaceae</taxon>
        <taxon>Bremia</taxon>
    </lineage>
</organism>
<proteinExistence type="predicted"/>
<keyword evidence="3" id="KW-1185">Reference proteome</keyword>
<evidence type="ECO:0000313" key="2">
    <source>
        <dbReference type="EMBL" id="TDH66139.1"/>
    </source>
</evidence>
<name>A0A976FGQ0_BRELC</name>
<sequence length="640" mass="69469">MPSGQPLRPPAGESQAPTVPSTVRRPNRPVSSPAQAGGRSGRNAPSAVPNARRVGRYVPADSLFQALEDAAPNNAPPAKFRAIAMRDIQRARVAASEKYKLFIPCGAIAGSSQLDEIMLSIHMEDQTALWKDSLPTLCDFIRIPSKGVRFTCTARDAAVKLGGTTVRIFGGTHIVKKFSLYEWLYTLNLTRIPSDLDDDHIFNFFASRGLHVLITPTHQVGSMISRDRTIWCTTEDCPAALLLPDGTAIREIFFDGFADPVFIQHKQRSLNTKPPSLGRREANEARRAAETAQRSLDRDHRSTSASLSPPPTDLAVSAAPVPTDDDVRLDLLKPEPTASLLAWSSVTRPIICTKPASRPTPIAVDCTATLLEDGRMVFGIPAPPTDFELAFADDCDDVDVDVFLGESAAVAPIEPSLAVGQLISARSLLQVHRTQMKRSRFKSLAADAQADFLTSVDPESRLASITAQPLVISRTLHEITTATTRILEEHAVLRAYSAFPASTHTSSRQFAPRIKIDFPDNSTNAAGILAHIYPSRPARDLAQAYASVDLFFRTHAALIYNDPFKVAAVTGVRTPDCLPFSEFLLWSDDVLHALCSTEIPEAFSGGLPPHVEASILLIRSPSDDDMASDEGSHSDAIHAL</sequence>
<comment type="caution">
    <text evidence="2">The sequence shown here is derived from an EMBL/GenBank/DDBJ whole genome shotgun (WGS) entry which is preliminary data.</text>
</comment>
<evidence type="ECO:0000313" key="3">
    <source>
        <dbReference type="Proteomes" id="UP000294530"/>
    </source>
</evidence>
<gene>
    <name evidence="2" type="ORF">CCR75_001704</name>
</gene>
<feature type="region of interest" description="Disordered" evidence="1">
    <location>
        <begin position="1"/>
        <end position="52"/>
    </location>
</feature>
<dbReference type="GeneID" id="94345476"/>
<dbReference type="RefSeq" id="XP_067815638.1">
    <property type="nucleotide sequence ID" value="XM_067959805.1"/>
</dbReference>
<dbReference type="EMBL" id="SHOA02000018">
    <property type="protein sequence ID" value="TDH66139.1"/>
    <property type="molecule type" value="Genomic_DNA"/>
</dbReference>